<accession>A0A7S3FTY1</accession>
<protein>
    <submittedName>
        <fullName evidence="2">Uncharacterized protein</fullName>
    </submittedName>
</protein>
<evidence type="ECO:0000313" key="2">
    <source>
        <dbReference type="EMBL" id="CAE0229314.1"/>
    </source>
</evidence>
<reference evidence="2" key="1">
    <citation type="submission" date="2021-01" db="EMBL/GenBank/DDBJ databases">
        <authorList>
            <person name="Corre E."/>
            <person name="Pelletier E."/>
            <person name="Niang G."/>
            <person name="Scheremetjew M."/>
            <person name="Finn R."/>
            <person name="Kale V."/>
            <person name="Holt S."/>
            <person name="Cochrane G."/>
            <person name="Meng A."/>
            <person name="Brown T."/>
            <person name="Cohen L."/>
        </authorList>
    </citation>
    <scope>NUCLEOTIDE SEQUENCE</scope>
    <source>
        <strain evidence="2">Ras09</strain>
    </source>
</reference>
<proteinExistence type="predicted"/>
<dbReference type="AlphaFoldDB" id="A0A7S3FTY1"/>
<sequence length="158" mass="18157">MAPDNANYPSKYTDHKYRAMHEDSEFNPYSVQSKQSLAMIADAGDRIHHPVPYSTLNEDEGPKNILSKKSIRNIFKMPGSARKPAEHNDLEYYNPDNQKKMEYKDHPSEAKPAGWYTANRQRVMNDRKMKAPESGTYNSRFEVTSKYTGLAHAPRGFD</sequence>
<gene>
    <name evidence="2" type="ORF">SRAS04492_LOCUS1098</name>
</gene>
<feature type="compositionally biased region" description="Basic and acidic residues" evidence="1">
    <location>
        <begin position="97"/>
        <end position="109"/>
    </location>
</feature>
<feature type="region of interest" description="Disordered" evidence="1">
    <location>
        <begin position="78"/>
        <end position="114"/>
    </location>
</feature>
<organism evidence="2">
    <name type="scientific">Strombidium rassoulzadegani</name>
    <dbReference type="NCBI Taxonomy" id="1082188"/>
    <lineage>
        <taxon>Eukaryota</taxon>
        <taxon>Sar</taxon>
        <taxon>Alveolata</taxon>
        <taxon>Ciliophora</taxon>
        <taxon>Intramacronucleata</taxon>
        <taxon>Spirotrichea</taxon>
        <taxon>Oligotrichia</taxon>
        <taxon>Strombidiidae</taxon>
        <taxon>Strombidium</taxon>
    </lineage>
</organism>
<dbReference type="EMBL" id="HBIA01002044">
    <property type="protein sequence ID" value="CAE0229314.1"/>
    <property type="molecule type" value="Transcribed_RNA"/>
</dbReference>
<evidence type="ECO:0000256" key="1">
    <source>
        <dbReference type="SAM" id="MobiDB-lite"/>
    </source>
</evidence>
<name>A0A7S3FTY1_9SPIT</name>